<feature type="compositionally biased region" description="Basic and acidic residues" evidence="1">
    <location>
        <begin position="482"/>
        <end position="500"/>
    </location>
</feature>
<feature type="compositionally biased region" description="Polar residues" evidence="1">
    <location>
        <begin position="515"/>
        <end position="529"/>
    </location>
</feature>
<feature type="region of interest" description="Disordered" evidence="1">
    <location>
        <begin position="515"/>
        <end position="579"/>
    </location>
</feature>
<feature type="region of interest" description="Disordered" evidence="1">
    <location>
        <begin position="477"/>
        <end position="500"/>
    </location>
</feature>
<evidence type="ECO:0000256" key="1">
    <source>
        <dbReference type="SAM" id="MobiDB-lite"/>
    </source>
</evidence>
<accession>A0A8H7DGP7</accession>
<reference evidence="2" key="1">
    <citation type="submission" date="2020-05" db="EMBL/GenBank/DDBJ databases">
        <title>Mycena genomes resolve the evolution of fungal bioluminescence.</title>
        <authorList>
            <person name="Tsai I.J."/>
        </authorList>
    </citation>
    <scope>NUCLEOTIDE SEQUENCE</scope>
    <source>
        <strain evidence="2">160909Yilan</strain>
    </source>
</reference>
<dbReference type="OrthoDB" id="3068658at2759"/>
<feature type="region of interest" description="Disordered" evidence="1">
    <location>
        <begin position="241"/>
        <end position="267"/>
    </location>
</feature>
<dbReference type="AlphaFoldDB" id="A0A8H7DGP7"/>
<dbReference type="Proteomes" id="UP000623467">
    <property type="component" value="Unassembled WGS sequence"/>
</dbReference>
<dbReference type="EMBL" id="JACAZH010000002">
    <property type="protein sequence ID" value="KAF7374784.1"/>
    <property type="molecule type" value="Genomic_DNA"/>
</dbReference>
<name>A0A8H7DGP7_9AGAR</name>
<proteinExistence type="predicted"/>
<sequence length="635" mass="68330">MDTLVSNAVHKFISALFHPRFPSISDSSWETTLTCTEPDLDAKRSRGLLALYSYLEQSLVRATRMTQGPPDLGPLREVILSDEVLERLLLKAGVCDSCGGPASEQVGRAFFVFADMVIMDRGVEEFASWFSDIFDPIISVAFEACVGCQLESAGSSLTKRLSLVYQGTPSKRRRTSLESSAPSPLIFTLSILQRLRQRQMLSTCGHFPGAIALLLASAKDQDLESDLAEQTAQRRIFSSPATSPATLFSSPPLASSTPRAPRTSTIPFNPTQDYASQLYHNSPPRIIYSTAWSRPVSAALPYNTAAPPPLLSSVPSDPNTTSMSEFQTRHTSAVSVPSATASHPIPVYVSPDDYPQSPVMSTISSSCGVQTHSNSIRDDSQHSIISISPELHTPPVPSIPSDVGVVDVFTAQFPINSTSSLCSAKVAQETQNLDRDFAAVVFIIETIDMVKRGELLPTLSVAAATAATVTTTTTTATVTRPAEAKATRSAVDGKTETRPSRGEVLRTLLWATRPAQQGNAVDARSNATKPVTRKADPDNTKKSGLDVQNDIPKKTSAKKFSSNKSDAGAETAAADTNKARKRKIRARSILFASRRRKPLVELANIPENILPPSFGKFPASLLCSVDSTALASYAD</sequence>
<evidence type="ECO:0000313" key="3">
    <source>
        <dbReference type="Proteomes" id="UP000623467"/>
    </source>
</evidence>
<feature type="compositionally biased region" description="Basic and acidic residues" evidence="1">
    <location>
        <begin position="533"/>
        <end position="544"/>
    </location>
</feature>
<protein>
    <submittedName>
        <fullName evidence="2">Uncharacterized protein</fullName>
    </submittedName>
</protein>
<organism evidence="2 3">
    <name type="scientific">Mycena sanguinolenta</name>
    <dbReference type="NCBI Taxonomy" id="230812"/>
    <lineage>
        <taxon>Eukaryota</taxon>
        <taxon>Fungi</taxon>
        <taxon>Dikarya</taxon>
        <taxon>Basidiomycota</taxon>
        <taxon>Agaricomycotina</taxon>
        <taxon>Agaricomycetes</taxon>
        <taxon>Agaricomycetidae</taxon>
        <taxon>Agaricales</taxon>
        <taxon>Marasmiineae</taxon>
        <taxon>Mycenaceae</taxon>
        <taxon>Mycena</taxon>
    </lineage>
</organism>
<keyword evidence="3" id="KW-1185">Reference proteome</keyword>
<comment type="caution">
    <text evidence="2">The sequence shown here is derived from an EMBL/GenBank/DDBJ whole genome shotgun (WGS) entry which is preliminary data.</text>
</comment>
<gene>
    <name evidence="2" type="ORF">MSAN_00363900</name>
</gene>
<evidence type="ECO:0000313" key="2">
    <source>
        <dbReference type="EMBL" id="KAF7374784.1"/>
    </source>
</evidence>